<sequence>MIHELRTGAEDPPYPERFPSQPTYAVPPPQPAYSTGAGSAAYPGSVYPSGSSYQPGPSYPATSGYLTPGHLASIRPSTNDSNYTYGDEYTNSGPSYRQAPTYPSAGGYRDPREEPRAYSRVDPRDTRMDPRDPRLDPRDLRMDPRDPRLDPRDPRLDTRQDPRTIPSYPSYVTSPGDVSMHGAVDDPRNYDYVSAIPPLQSGRGGSFAPSGVVPRGYDPRDSPQMRDGYRTEPIREERRPRR</sequence>
<organism evidence="2 3">
    <name type="scientific">Alectoria fallacina</name>
    <dbReference type="NCBI Taxonomy" id="1903189"/>
    <lineage>
        <taxon>Eukaryota</taxon>
        <taxon>Fungi</taxon>
        <taxon>Dikarya</taxon>
        <taxon>Ascomycota</taxon>
        <taxon>Pezizomycotina</taxon>
        <taxon>Lecanoromycetes</taxon>
        <taxon>OSLEUM clade</taxon>
        <taxon>Lecanoromycetidae</taxon>
        <taxon>Lecanorales</taxon>
        <taxon>Lecanorineae</taxon>
        <taxon>Parmeliaceae</taxon>
        <taxon>Alectoria</taxon>
    </lineage>
</organism>
<gene>
    <name evidence="2" type="ORF">ALECFALPRED_002261</name>
</gene>
<dbReference type="AlphaFoldDB" id="A0A8H3IPQ4"/>
<dbReference type="EMBL" id="CAJPDR010000161">
    <property type="protein sequence ID" value="CAF9922880.1"/>
    <property type="molecule type" value="Genomic_DNA"/>
</dbReference>
<feature type="compositionally biased region" description="Basic and acidic residues" evidence="1">
    <location>
        <begin position="109"/>
        <end position="162"/>
    </location>
</feature>
<protein>
    <submittedName>
        <fullName evidence="2">Uncharacterized protein</fullName>
    </submittedName>
</protein>
<accession>A0A8H3IPQ4</accession>
<dbReference type="Proteomes" id="UP000664203">
    <property type="component" value="Unassembled WGS sequence"/>
</dbReference>
<feature type="compositionally biased region" description="Basic and acidic residues" evidence="1">
    <location>
        <begin position="217"/>
        <end position="242"/>
    </location>
</feature>
<evidence type="ECO:0000313" key="2">
    <source>
        <dbReference type="EMBL" id="CAF9922880.1"/>
    </source>
</evidence>
<reference evidence="2" key="1">
    <citation type="submission" date="2021-03" db="EMBL/GenBank/DDBJ databases">
        <authorList>
            <person name="Tagirdzhanova G."/>
        </authorList>
    </citation>
    <scope>NUCLEOTIDE SEQUENCE</scope>
</reference>
<feature type="compositionally biased region" description="Polar residues" evidence="1">
    <location>
        <begin position="75"/>
        <end position="95"/>
    </location>
</feature>
<evidence type="ECO:0000313" key="3">
    <source>
        <dbReference type="Proteomes" id="UP000664203"/>
    </source>
</evidence>
<keyword evidence="3" id="KW-1185">Reference proteome</keyword>
<dbReference type="OrthoDB" id="4146887at2759"/>
<proteinExistence type="predicted"/>
<name>A0A8H3IPQ4_9LECA</name>
<evidence type="ECO:0000256" key="1">
    <source>
        <dbReference type="SAM" id="MobiDB-lite"/>
    </source>
</evidence>
<feature type="compositionally biased region" description="Low complexity" evidence="1">
    <location>
        <begin position="42"/>
        <end position="60"/>
    </location>
</feature>
<feature type="region of interest" description="Disordered" evidence="1">
    <location>
        <begin position="1"/>
        <end position="242"/>
    </location>
</feature>
<comment type="caution">
    <text evidence="2">The sequence shown here is derived from an EMBL/GenBank/DDBJ whole genome shotgun (WGS) entry which is preliminary data.</text>
</comment>